<dbReference type="Proteomes" id="UP000565441">
    <property type="component" value="Unassembled WGS sequence"/>
</dbReference>
<evidence type="ECO:0000313" key="7">
    <source>
        <dbReference type="Proteomes" id="UP000565441"/>
    </source>
</evidence>
<organism evidence="6 7">
    <name type="scientific">Tricholomella constricta</name>
    <dbReference type="NCBI Taxonomy" id="117010"/>
    <lineage>
        <taxon>Eukaryota</taxon>
        <taxon>Fungi</taxon>
        <taxon>Dikarya</taxon>
        <taxon>Basidiomycota</taxon>
        <taxon>Agaricomycotina</taxon>
        <taxon>Agaricomycetes</taxon>
        <taxon>Agaricomycetidae</taxon>
        <taxon>Agaricales</taxon>
        <taxon>Tricholomatineae</taxon>
        <taxon>Lyophyllaceae</taxon>
        <taxon>Tricholomella</taxon>
    </lineage>
</organism>
<evidence type="ECO:0000256" key="3">
    <source>
        <dbReference type="ARBA" id="ARBA00022989"/>
    </source>
</evidence>
<evidence type="ECO:0000256" key="2">
    <source>
        <dbReference type="ARBA" id="ARBA00022692"/>
    </source>
</evidence>
<dbReference type="GO" id="GO:0005789">
    <property type="term" value="C:endoplasmic reticulum membrane"/>
    <property type="evidence" value="ECO:0007669"/>
    <property type="project" value="UniProtKB-SubCell"/>
</dbReference>
<protein>
    <recommendedName>
        <fullName evidence="5">Protein-S-isoprenylcysteine O-methyltransferase</fullName>
        <ecNumber evidence="5">2.1.1.100</ecNumber>
    </recommendedName>
</protein>
<name>A0A8H5GMW3_9AGAR</name>
<reference evidence="6 7" key="1">
    <citation type="journal article" date="2020" name="ISME J.">
        <title>Uncovering the hidden diversity of litter-decomposition mechanisms in mushroom-forming fungi.</title>
        <authorList>
            <person name="Floudas D."/>
            <person name="Bentzer J."/>
            <person name="Ahren D."/>
            <person name="Johansson T."/>
            <person name="Persson P."/>
            <person name="Tunlid A."/>
        </authorList>
    </citation>
    <scope>NUCLEOTIDE SEQUENCE [LARGE SCALE GENOMIC DNA]</scope>
    <source>
        <strain evidence="6 7">CBS 661.87</strain>
    </source>
</reference>
<dbReference type="OrthoDB" id="422086at2759"/>
<accession>A0A8H5GMW3</accession>
<keyword evidence="5" id="KW-0489">Methyltransferase</keyword>
<dbReference type="Gene3D" id="1.20.120.1630">
    <property type="match status" value="1"/>
</dbReference>
<feature type="transmembrane region" description="Helical" evidence="5">
    <location>
        <begin position="52"/>
        <end position="74"/>
    </location>
</feature>
<keyword evidence="4 5" id="KW-0472">Membrane</keyword>
<feature type="transmembrane region" description="Helical" evidence="5">
    <location>
        <begin position="150"/>
        <end position="174"/>
    </location>
</feature>
<keyword evidence="3 5" id="KW-1133">Transmembrane helix</keyword>
<comment type="similarity">
    <text evidence="5">Belongs to the class VI-like SAM-binding methyltransferase superfamily. Isoprenylcysteine carboxyl methyltransferase family.</text>
</comment>
<dbReference type="GO" id="GO:0032259">
    <property type="term" value="P:methylation"/>
    <property type="evidence" value="ECO:0007669"/>
    <property type="project" value="UniProtKB-KW"/>
</dbReference>
<feature type="transmembrane region" description="Helical" evidence="5">
    <location>
        <begin position="186"/>
        <end position="205"/>
    </location>
</feature>
<keyword evidence="5" id="KW-0949">S-adenosyl-L-methionine</keyword>
<dbReference type="AlphaFoldDB" id="A0A8H5GMW3"/>
<comment type="subcellular location">
    <subcellularLocation>
        <location evidence="5">Endoplasmic reticulum membrane</location>
        <topology evidence="5">Multi-pass membrane protein</topology>
    </subcellularLocation>
    <subcellularLocation>
        <location evidence="1">Membrane</location>
        <topology evidence="1">Multi-pass membrane protein</topology>
    </subcellularLocation>
</comment>
<comment type="caution">
    <text evidence="6">The sequence shown here is derived from an EMBL/GenBank/DDBJ whole genome shotgun (WGS) entry which is preliminary data.</text>
</comment>
<evidence type="ECO:0000256" key="4">
    <source>
        <dbReference type="ARBA" id="ARBA00023136"/>
    </source>
</evidence>
<evidence type="ECO:0000256" key="5">
    <source>
        <dbReference type="RuleBase" id="RU362022"/>
    </source>
</evidence>
<keyword evidence="2 5" id="KW-0812">Transmembrane</keyword>
<sequence>MSLARVALVTLQAVCNHLACTPPNPTSQKHRYHTEELFILQIAPLIFKIHQYLVWTCAIFETLFYLCTLIPFPSPLPIATSTLICPLPSSHPPVHLTPLFLIGVAAVALGTYIRLDCFHTLGQLFTFDLTIHPQHTLVTRRFYAYVRHPAYTGSMLVVAGLALSHLSSGAWMTACGPLRVPGAAPLVWAAWWAWTLCVGLSRAQAEDAQMRKLFKQEWVAYAAQVPWWFFPGII</sequence>
<dbReference type="EMBL" id="JAACJP010000063">
    <property type="protein sequence ID" value="KAF5367888.1"/>
    <property type="molecule type" value="Genomic_DNA"/>
</dbReference>
<comment type="catalytic activity">
    <reaction evidence="5">
        <text>[protein]-C-terminal S-[(2E,6E)-farnesyl]-L-cysteine + S-adenosyl-L-methionine = [protein]-C-terminal S-[(2E,6E)-farnesyl]-L-cysteine methyl ester + S-adenosyl-L-homocysteine</text>
        <dbReference type="Rhea" id="RHEA:21672"/>
        <dbReference type="Rhea" id="RHEA-COMP:12125"/>
        <dbReference type="Rhea" id="RHEA-COMP:12126"/>
        <dbReference type="ChEBI" id="CHEBI:57856"/>
        <dbReference type="ChEBI" id="CHEBI:59789"/>
        <dbReference type="ChEBI" id="CHEBI:90510"/>
        <dbReference type="ChEBI" id="CHEBI:90511"/>
        <dbReference type="EC" id="2.1.1.100"/>
    </reaction>
</comment>
<dbReference type="Pfam" id="PF04140">
    <property type="entry name" value="ICMT"/>
    <property type="match status" value="1"/>
</dbReference>
<dbReference type="InterPro" id="IPR007269">
    <property type="entry name" value="ICMT_MeTrfase"/>
</dbReference>
<evidence type="ECO:0000313" key="6">
    <source>
        <dbReference type="EMBL" id="KAF5367888.1"/>
    </source>
</evidence>
<keyword evidence="5" id="KW-0808">Transferase</keyword>
<feature type="transmembrane region" description="Helical" evidence="5">
    <location>
        <begin position="94"/>
        <end position="115"/>
    </location>
</feature>
<dbReference type="GO" id="GO:0004671">
    <property type="term" value="F:protein C-terminal S-isoprenylcysteine carboxyl O-methyltransferase activity"/>
    <property type="evidence" value="ECO:0007669"/>
    <property type="project" value="UniProtKB-EC"/>
</dbReference>
<dbReference type="PANTHER" id="PTHR12714:SF9">
    <property type="entry name" value="PROTEIN-S-ISOPRENYLCYSTEINE O-METHYLTRANSFERASE"/>
    <property type="match status" value="1"/>
</dbReference>
<keyword evidence="5" id="KW-0256">Endoplasmic reticulum</keyword>
<proteinExistence type="inferred from homology"/>
<gene>
    <name evidence="6" type="ORF">D9615_010481</name>
</gene>
<dbReference type="PANTHER" id="PTHR12714">
    <property type="entry name" value="PROTEIN-S ISOPRENYLCYSTEINE O-METHYLTRANSFERASE"/>
    <property type="match status" value="1"/>
</dbReference>
<keyword evidence="7" id="KW-1185">Reference proteome</keyword>
<evidence type="ECO:0000256" key="1">
    <source>
        <dbReference type="ARBA" id="ARBA00004141"/>
    </source>
</evidence>
<dbReference type="EC" id="2.1.1.100" evidence="5"/>